<gene>
    <name evidence="2" type="ORF">DL764_002225</name>
</gene>
<proteinExistence type="predicted"/>
<reference evidence="2 3" key="1">
    <citation type="submission" date="2018-06" db="EMBL/GenBank/DDBJ databases">
        <title>Complete Genomes of Monosporascus.</title>
        <authorList>
            <person name="Robinson A.J."/>
            <person name="Natvig D.O."/>
        </authorList>
    </citation>
    <scope>NUCLEOTIDE SEQUENCE [LARGE SCALE GENOMIC DNA]</scope>
    <source>
        <strain evidence="2 3">CBS 110550</strain>
    </source>
</reference>
<protein>
    <submittedName>
        <fullName evidence="2">Uncharacterized protein</fullName>
    </submittedName>
</protein>
<feature type="region of interest" description="Disordered" evidence="1">
    <location>
        <begin position="10"/>
        <end position="137"/>
    </location>
</feature>
<evidence type="ECO:0000313" key="2">
    <source>
        <dbReference type="EMBL" id="RYP07859.1"/>
    </source>
</evidence>
<dbReference type="AlphaFoldDB" id="A0A4V1XBY4"/>
<dbReference type="Proteomes" id="UP000293360">
    <property type="component" value="Unassembled WGS sequence"/>
</dbReference>
<organism evidence="2 3">
    <name type="scientific">Monosporascus ibericus</name>
    <dbReference type="NCBI Taxonomy" id="155417"/>
    <lineage>
        <taxon>Eukaryota</taxon>
        <taxon>Fungi</taxon>
        <taxon>Dikarya</taxon>
        <taxon>Ascomycota</taxon>
        <taxon>Pezizomycotina</taxon>
        <taxon>Sordariomycetes</taxon>
        <taxon>Xylariomycetidae</taxon>
        <taxon>Xylariales</taxon>
        <taxon>Xylariales incertae sedis</taxon>
        <taxon>Monosporascus</taxon>
    </lineage>
</organism>
<name>A0A4V1XBY4_9PEZI</name>
<comment type="caution">
    <text evidence="2">The sequence shown here is derived from an EMBL/GenBank/DDBJ whole genome shotgun (WGS) entry which is preliminary data.</text>
</comment>
<sequence>MADTVVSFFTSLLPGSSRPRGQPAAPIRLRSETRTLSSTSSSTPAEPTSAGSDANELPGFPTTPTIPAAATQEAPHTTMTPMTRATVAAAAGADPDRDHAADQQQQIRDQRAEFLNKLGGRPGKGKHGMPRAQARPS</sequence>
<dbReference type="EMBL" id="QJNU01000079">
    <property type="protein sequence ID" value="RYP07859.1"/>
    <property type="molecule type" value="Genomic_DNA"/>
</dbReference>
<feature type="compositionally biased region" description="Low complexity" evidence="1">
    <location>
        <begin position="62"/>
        <end position="93"/>
    </location>
</feature>
<accession>A0A4V1XBY4</accession>
<evidence type="ECO:0000256" key="1">
    <source>
        <dbReference type="SAM" id="MobiDB-lite"/>
    </source>
</evidence>
<feature type="compositionally biased region" description="Low complexity" evidence="1">
    <location>
        <begin position="34"/>
        <end position="50"/>
    </location>
</feature>
<evidence type="ECO:0000313" key="3">
    <source>
        <dbReference type="Proteomes" id="UP000293360"/>
    </source>
</evidence>
<keyword evidence="3" id="KW-1185">Reference proteome</keyword>